<protein>
    <submittedName>
        <fullName evidence="1">Uncharacterized protein</fullName>
    </submittedName>
</protein>
<name>X6LM16_RETFI</name>
<dbReference type="AlphaFoldDB" id="X6LM16"/>
<evidence type="ECO:0000313" key="1">
    <source>
        <dbReference type="EMBL" id="ETO02674.1"/>
    </source>
</evidence>
<proteinExistence type="predicted"/>
<sequence>MEVEKVYYLKELHMYVQISNALQMKLRKTPITIALTIKFLCDRPNAMCLYLTNPQMLNMIEFQSQDIQNYVYTIFKIFKLMTGITLKQICDKEIE</sequence>
<accession>X6LM16</accession>
<organism evidence="1 2">
    <name type="scientific">Reticulomyxa filosa</name>
    <dbReference type="NCBI Taxonomy" id="46433"/>
    <lineage>
        <taxon>Eukaryota</taxon>
        <taxon>Sar</taxon>
        <taxon>Rhizaria</taxon>
        <taxon>Retaria</taxon>
        <taxon>Foraminifera</taxon>
        <taxon>Monothalamids</taxon>
        <taxon>Reticulomyxidae</taxon>
        <taxon>Reticulomyxa</taxon>
    </lineage>
</organism>
<keyword evidence="2" id="KW-1185">Reference proteome</keyword>
<evidence type="ECO:0000313" key="2">
    <source>
        <dbReference type="Proteomes" id="UP000023152"/>
    </source>
</evidence>
<comment type="caution">
    <text evidence="1">The sequence shown here is derived from an EMBL/GenBank/DDBJ whole genome shotgun (WGS) entry which is preliminary data.</text>
</comment>
<dbReference type="Proteomes" id="UP000023152">
    <property type="component" value="Unassembled WGS sequence"/>
</dbReference>
<reference evidence="1 2" key="1">
    <citation type="journal article" date="2013" name="Curr. Biol.">
        <title>The Genome of the Foraminiferan Reticulomyxa filosa.</title>
        <authorList>
            <person name="Glockner G."/>
            <person name="Hulsmann N."/>
            <person name="Schleicher M."/>
            <person name="Noegel A.A."/>
            <person name="Eichinger L."/>
            <person name="Gallinger C."/>
            <person name="Pawlowski J."/>
            <person name="Sierra R."/>
            <person name="Euteneuer U."/>
            <person name="Pillet L."/>
            <person name="Moustafa A."/>
            <person name="Platzer M."/>
            <person name="Groth M."/>
            <person name="Szafranski K."/>
            <person name="Schliwa M."/>
        </authorList>
    </citation>
    <scope>NUCLEOTIDE SEQUENCE [LARGE SCALE GENOMIC DNA]</scope>
</reference>
<gene>
    <name evidence="1" type="ORF">RFI_34744</name>
</gene>
<dbReference type="EMBL" id="ASPP01035162">
    <property type="protein sequence ID" value="ETO02674.1"/>
    <property type="molecule type" value="Genomic_DNA"/>
</dbReference>